<sequence>MSVRQPWADAILFGGKRTENRTWALPCAAAGNVVLIHAAKSADRAVLPTWMTDQWPDNRGALIGHARILGSHQASGRCCAPWGEPGAWHWTLTDVHPLPAPVPCRGSLGLWTPPPAALNAVSITV</sequence>
<accession>A0AAU3GTZ3</accession>
<reference evidence="1" key="1">
    <citation type="submission" date="2022-10" db="EMBL/GenBank/DDBJ databases">
        <title>The complete genomes of actinobacterial strains from the NBC collection.</title>
        <authorList>
            <person name="Joergensen T.S."/>
            <person name="Alvarez Arevalo M."/>
            <person name="Sterndorff E.B."/>
            <person name="Faurdal D."/>
            <person name="Vuksanovic O."/>
            <person name="Mourched A.-S."/>
            <person name="Charusanti P."/>
            <person name="Shaw S."/>
            <person name="Blin K."/>
            <person name="Weber T."/>
        </authorList>
    </citation>
    <scope>NUCLEOTIDE SEQUENCE</scope>
    <source>
        <strain evidence="1">NBC_01401</strain>
    </source>
</reference>
<name>A0AAU3GTZ3_9ACTN</name>
<evidence type="ECO:0000313" key="1">
    <source>
        <dbReference type="EMBL" id="WTY96619.1"/>
    </source>
</evidence>
<dbReference type="SUPFAM" id="SSF88697">
    <property type="entry name" value="PUA domain-like"/>
    <property type="match status" value="1"/>
</dbReference>
<proteinExistence type="predicted"/>
<dbReference type="Gene3D" id="2.30.130.30">
    <property type="entry name" value="Hypothetical protein"/>
    <property type="match status" value="1"/>
</dbReference>
<dbReference type="InterPro" id="IPR015947">
    <property type="entry name" value="PUA-like_sf"/>
</dbReference>
<organism evidence="1">
    <name type="scientific">Streptomyces sp. NBC_01401</name>
    <dbReference type="NCBI Taxonomy" id="2903854"/>
    <lineage>
        <taxon>Bacteria</taxon>
        <taxon>Bacillati</taxon>
        <taxon>Actinomycetota</taxon>
        <taxon>Actinomycetes</taxon>
        <taxon>Kitasatosporales</taxon>
        <taxon>Streptomycetaceae</taxon>
        <taxon>Streptomyces</taxon>
    </lineage>
</organism>
<dbReference type="EMBL" id="CP109535">
    <property type="protein sequence ID" value="WTY96619.1"/>
    <property type="molecule type" value="Genomic_DNA"/>
</dbReference>
<gene>
    <name evidence="1" type="ORF">OG626_17770</name>
</gene>
<dbReference type="AlphaFoldDB" id="A0AAU3GTZ3"/>
<protein>
    <submittedName>
        <fullName evidence="1">ASCH domain-containing protein</fullName>
    </submittedName>
</protein>